<proteinExistence type="predicted"/>
<feature type="region of interest" description="Disordered" evidence="1">
    <location>
        <begin position="60"/>
        <end position="103"/>
    </location>
</feature>
<accession>A0A1V9ZKH7</accession>
<gene>
    <name evidence="2" type="ORF">ACHHYP_08649</name>
</gene>
<dbReference type="AlphaFoldDB" id="A0A1V9ZKH7"/>
<evidence type="ECO:0000313" key="2">
    <source>
        <dbReference type="EMBL" id="OQR98489.1"/>
    </source>
</evidence>
<reference evidence="2 3" key="1">
    <citation type="journal article" date="2014" name="Genome Biol. Evol.">
        <title>The secreted proteins of Achlya hypogyna and Thraustotheca clavata identify the ancestral oomycete secretome and reveal gene acquisitions by horizontal gene transfer.</title>
        <authorList>
            <person name="Misner I."/>
            <person name="Blouin N."/>
            <person name="Leonard G."/>
            <person name="Richards T.A."/>
            <person name="Lane C.E."/>
        </authorList>
    </citation>
    <scope>NUCLEOTIDE SEQUENCE [LARGE SCALE GENOMIC DNA]</scope>
    <source>
        <strain evidence="2 3">ATCC 48635</strain>
    </source>
</reference>
<dbReference type="OrthoDB" id="61150at2759"/>
<feature type="compositionally biased region" description="Polar residues" evidence="1">
    <location>
        <begin position="89"/>
        <end position="103"/>
    </location>
</feature>
<comment type="caution">
    <text evidence="2">The sequence shown here is derived from an EMBL/GenBank/DDBJ whole genome shotgun (WGS) entry which is preliminary data.</text>
</comment>
<dbReference type="Proteomes" id="UP000243579">
    <property type="component" value="Unassembled WGS sequence"/>
</dbReference>
<evidence type="ECO:0000256" key="1">
    <source>
        <dbReference type="SAM" id="MobiDB-lite"/>
    </source>
</evidence>
<name>A0A1V9ZKH7_ACHHY</name>
<evidence type="ECO:0000313" key="3">
    <source>
        <dbReference type="Proteomes" id="UP000243579"/>
    </source>
</evidence>
<organism evidence="2 3">
    <name type="scientific">Achlya hypogyna</name>
    <name type="common">Oomycete</name>
    <name type="synonym">Protoachlya hypogyna</name>
    <dbReference type="NCBI Taxonomy" id="1202772"/>
    <lineage>
        <taxon>Eukaryota</taxon>
        <taxon>Sar</taxon>
        <taxon>Stramenopiles</taxon>
        <taxon>Oomycota</taxon>
        <taxon>Saprolegniomycetes</taxon>
        <taxon>Saprolegniales</taxon>
        <taxon>Achlyaceae</taxon>
        <taxon>Achlya</taxon>
    </lineage>
</organism>
<sequence>MVAKPTIEADAPHDGGKCRYKTGKCANDRSYKRNGQFHQLCNFHREKANRIQRKFDRQKRIVAKSAKEPKKAGDGSPMTHRSSDDFLSDTDSCGRPSTDSSCSESFFTVDDLWSPLHEGLSVKVEHTICAEPVPVHSPEAHRGRLSFDELDFLCSAIL</sequence>
<protein>
    <submittedName>
        <fullName evidence="2">Uncharacterized protein</fullName>
    </submittedName>
</protein>
<keyword evidence="3" id="KW-1185">Reference proteome</keyword>
<dbReference type="EMBL" id="JNBR01000084">
    <property type="protein sequence ID" value="OQR98489.1"/>
    <property type="molecule type" value="Genomic_DNA"/>
</dbReference>
<feature type="compositionally biased region" description="Basic and acidic residues" evidence="1">
    <location>
        <begin position="60"/>
        <end position="73"/>
    </location>
</feature>